<protein>
    <submittedName>
        <fullName evidence="6">Sugar ABC transporter ATP-binding protein</fullName>
    </submittedName>
</protein>
<dbReference type="CDD" id="cd03216">
    <property type="entry name" value="ABC_Carb_Monos_I"/>
    <property type="match status" value="1"/>
</dbReference>
<dbReference type="InterPro" id="IPR027417">
    <property type="entry name" value="P-loop_NTPase"/>
</dbReference>
<dbReference type="PANTHER" id="PTHR43790">
    <property type="entry name" value="CARBOHYDRATE TRANSPORT ATP-BINDING PROTEIN MG119-RELATED"/>
    <property type="match status" value="1"/>
</dbReference>
<dbReference type="InterPro" id="IPR003439">
    <property type="entry name" value="ABC_transporter-like_ATP-bd"/>
</dbReference>
<dbReference type="PROSITE" id="PS50893">
    <property type="entry name" value="ABC_TRANSPORTER_2"/>
    <property type="match status" value="2"/>
</dbReference>
<dbReference type="Pfam" id="PF00005">
    <property type="entry name" value="ABC_tran"/>
    <property type="match status" value="2"/>
</dbReference>
<dbReference type="EMBL" id="BAABEO010000017">
    <property type="protein sequence ID" value="GAA3687105.1"/>
    <property type="molecule type" value="Genomic_DNA"/>
</dbReference>
<dbReference type="Gene3D" id="3.40.50.300">
    <property type="entry name" value="P-loop containing nucleotide triphosphate hydrolases"/>
    <property type="match status" value="2"/>
</dbReference>
<dbReference type="RefSeq" id="WP_345151260.1">
    <property type="nucleotide sequence ID" value="NZ_BAABEO010000017.1"/>
</dbReference>
<evidence type="ECO:0000313" key="6">
    <source>
        <dbReference type="EMBL" id="GAA3687105.1"/>
    </source>
</evidence>
<dbReference type="PANTHER" id="PTHR43790:SF9">
    <property type="entry name" value="GALACTOFURANOSE TRANSPORTER ATP-BINDING PROTEIN YTFR"/>
    <property type="match status" value="1"/>
</dbReference>
<dbReference type="InterPro" id="IPR003593">
    <property type="entry name" value="AAA+_ATPase"/>
</dbReference>
<evidence type="ECO:0000256" key="1">
    <source>
        <dbReference type="ARBA" id="ARBA00022448"/>
    </source>
</evidence>
<dbReference type="Proteomes" id="UP001500752">
    <property type="component" value="Unassembled WGS sequence"/>
</dbReference>
<dbReference type="SUPFAM" id="SSF52540">
    <property type="entry name" value="P-loop containing nucleoside triphosphate hydrolases"/>
    <property type="match status" value="2"/>
</dbReference>
<dbReference type="InterPro" id="IPR050107">
    <property type="entry name" value="ABC_carbohydrate_import_ATPase"/>
</dbReference>
<keyword evidence="4 6" id="KW-0067">ATP-binding</keyword>
<evidence type="ECO:0000259" key="5">
    <source>
        <dbReference type="PROSITE" id="PS50893"/>
    </source>
</evidence>
<keyword evidence="3" id="KW-0547">Nucleotide-binding</keyword>
<dbReference type="PROSITE" id="PS00211">
    <property type="entry name" value="ABC_TRANSPORTER_1"/>
    <property type="match status" value="1"/>
</dbReference>
<keyword evidence="2" id="KW-0677">Repeat</keyword>
<evidence type="ECO:0000256" key="2">
    <source>
        <dbReference type="ARBA" id="ARBA00022737"/>
    </source>
</evidence>
<keyword evidence="1" id="KW-0813">Transport</keyword>
<reference evidence="7" key="1">
    <citation type="journal article" date="2019" name="Int. J. Syst. Evol. Microbiol.">
        <title>The Global Catalogue of Microorganisms (GCM) 10K type strain sequencing project: providing services to taxonomists for standard genome sequencing and annotation.</title>
        <authorList>
            <consortium name="The Broad Institute Genomics Platform"/>
            <consortium name="The Broad Institute Genome Sequencing Center for Infectious Disease"/>
            <person name="Wu L."/>
            <person name="Ma J."/>
        </authorList>
    </citation>
    <scope>NUCLEOTIDE SEQUENCE [LARGE SCALE GENOMIC DNA]</scope>
    <source>
        <strain evidence="7">JCM 30742</strain>
    </source>
</reference>
<dbReference type="InterPro" id="IPR017871">
    <property type="entry name" value="ABC_transporter-like_CS"/>
</dbReference>
<comment type="caution">
    <text evidence="6">The sequence shown here is derived from an EMBL/GenBank/DDBJ whole genome shotgun (WGS) entry which is preliminary data.</text>
</comment>
<organism evidence="6 7">
    <name type="scientific">Arthrobacter ginkgonis</name>
    <dbReference type="NCBI Taxonomy" id="1630594"/>
    <lineage>
        <taxon>Bacteria</taxon>
        <taxon>Bacillati</taxon>
        <taxon>Actinomycetota</taxon>
        <taxon>Actinomycetes</taxon>
        <taxon>Micrococcales</taxon>
        <taxon>Micrococcaceae</taxon>
        <taxon>Arthrobacter</taxon>
    </lineage>
</organism>
<evidence type="ECO:0000256" key="4">
    <source>
        <dbReference type="ARBA" id="ARBA00022840"/>
    </source>
</evidence>
<gene>
    <name evidence="6" type="ORF">GCM10023081_25590</name>
</gene>
<feature type="domain" description="ABC transporter" evidence="5">
    <location>
        <begin position="274"/>
        <end position="516"/>
    </location>
</feature>
<proteinExistence type="predicted"/>
<name>A0ABP7CF84_9MICC</name>
<sequence length="523" mass="57349">MTVAEFHSAPGPRPSAAAPLVLHARNLAKSFGPTVALREAGFELRAGEIHALVGENGSGKSTLVKILSGVHHPDRGVIEAGGRPMVLATPRTAQANGIVTVFQEVLVIENQSVLDNLWLGTDRFFRAGVPEKQRRQRAQECLSELLEHPPALDARMEDLELSDRQACGIARALLRGPRVLILDEATSALDFETRTRLFRMVTRLAGEGMAVVLITHRMDEIDEIGDRITVMRSGETVATLEKSAWDQQEIVRLMTGAEHLIQPVARARRTADPERQPVVLKVEDVRLAPERAPINVAFRKGEIVGLAGLEGHGQDRFLKLLHGRHPGGVSRVDGNGSVALKNPGHAQDLGISYVARDRRSESIFPWMSILENFALATIAKDSARGRYSPAKSESRLAKFTGQLNIKLGRPSDAITTLSGGNQQKVIIARWLAADPSILLLNDPTRGIDVNAKRDLYRLLGELAGQGLTVVMLSTEVDEHVELMDRVLVFRENELFTEIRSDRLSPETLVGAFFGAKVEEDIDN</sequence>
<dbReference type="CDD" id="cd03215">
    <property type="entry name" value="ABC_Carb_Monos_II"/>
    <property type="match status" value="1"/>
</dbReference>
<dbReference type="SMART" id="SM00382">
    <property type="entry name" value="AAA"/>
    <property type="match status" value="2"/>
</dbReference>
<dbReference type="GO" id="GO:0005524">
    <property type="term" value="F:ATP binding"/>
    <property type="evidence" value="ECO:0007669"/>
    <property type="project" value="UniProtKB-KW"/>
</dbReference>
<feature type="domain" description="ABC transporter" evidence="5">
    <location>
        <begin position="22"/>
        <end position="258"/>
    </location>
</feature>
<accession>A0ABP7CF84</accession>
<evidence type="ECO:0000313" key="7">
    <source>
        <dbReference type="Proteomes" id="UP001500752"/>
    </source>
</evidence>
<evidence type="ECO:0000256" key="3">
    <source>
        <dbReference type="ARBA" id="ARBA00022741"/>
    </source>
</evidence>
<keyword evidence="7" id="KW-1185">Reference proteome</keyword>